<dbReference type="AlphaFoldDB" id="A0A498L941"/>
<comment type="caution">
    <text evidence="9">The sequence shown here is derived from an EMBL/GenBank/DDBJ whole genome shotgun (WGS) entry which is preliminary data.</text>
</comment>
<keyword evidence="10" id="KW-1185">Reference proteome</keyword>
<evidence type="ECO:0000313" key="10">
    <source>
        <dbReference type="Proteomes" id="UP000290572"/>
    </source>
</evidence>
<comment type="subcellular location">
    <subcellularLocation>
        <location evidence="1">Membrane</location>
        <topology evidence="1">Multi-pass membrane protein</topology>
    </subcellularLocation>
</comment>
<feature type="domain" description="Receptor ligand binding region" evidence="8">
    <location>
        <begin position="15"/>
        <end position="102"/>
    </location>
</feature>
<dbReference type="STRING" id="84645.A0A498L941"/>
<keyword evidence="4" id="KW-0472">Membrane</keyword>
<dbReference type="PANTHER" id="PTHR24060">
    <property type="entry name" value="METABOTROPIC GLUTAMATE RECEPTOR"/>
    <property type="match status" value="1"/>
</dbReference>
<reference evidence="9 10" key="1">
    <citation type="submission" date="2018-03" db="EMBL/GenBank/DDBJ databases">
        <title>Draft genome sequence of Rohu Carp (Labeo rohita).</title>
        <authorList>
            <person name="Das P."/>
            <person name="Kushwaha B."/>
            <person name="Joshi C.G."/>
            <person name="Kumar D."/>
            <person name="Nagpure N.S."/>
            <person name="Sahoo L."/>
            <person name="Das S.P."/>
            <person name="Bit A."/>
            <person name="Patnaik S."/>
            <person name="Meher P.K."/>
            <person name="Jayasankar P."/>
            <person name="Koringa P.G."/>
            <person name="Patel N.V."/>
            <person name="Hinsu A.T."/>
            <person name="Kumar R."/>
            <person name="Pandey M."/>
            <person name="Agarwal S."/>
            <person name="Srivastava S."/>
            <person name="Singh M."/>
            <person name="Iquebal M.A."/>
            <person name="Jaiswal S."/>
            <person name="Angadi U.B."/>
            <person name="Kumar N."/>
            <person name="Raza M."/>
            <person name="Shah T.M."/>
            <person name="Rai A."/>
            <person name="Jena J.K."/>
        </authorList>
    </citation>
    <scope>NUCLEOTIDE SEQUENCE [LARGE SCALE GENOMIC DNA]</scope>
    <source>
        <strain evidence="9">DASCIFA01</strain>
        <tissue evidence="9">Testis</tissue>
    </source>
</reference>
<evidence type="ECO:0000313" key="9">
    <source>
        <dbReference type="EMBL" id="RXN03873.1"/>
    </source>
</evidence>
<evidence type="ECO:0000256" key="7">
    <source>
        <dbReference type="SAM" id="MobiDB-lite"/>
    </source>
</evidence>
<dbReference type="InterPro" id="IPR000337">
    <property type="entry name" value="GPCR_3"/>
</dbReference>
<dbReference type="GO" id="GO:0016020">
    <property type="term" value="C:membrane"/>
    <property type="evidence" value="ECO:0007669"/>
    <property type="project" value="UniProtKB-SubCell"/>
</dbReference>
<dbReference type="Gene3D" id="3.40.50.2300">
    <property type="match status" value="2"/>
</dbReference>
<feature type="compositionally biased region" description="Polar residues" evidence="7">
    <location>
        <begin position="140"/>
        <end position="154"/>
    </location>
</feature>
<evidence type="ECO:0000256" key="6">
    <source>
        <dbReference type="ARBA" id="ARBA00023180"/>
    </source>
</evidence>
<name>A0A498L941_LABRO</name>
<keyword evidence="2" id="KW-0812">Transmembrane</keyword>
<sequence length="154" mass="17204">MRLSAALSFDVKITFQIPQISYASTAPELSDNPRYDFFSRVVPPDSYQAQAMLDIVTAMGWNYVSTLASEGNYGESGVEAFVQISRESEGSGMPIEIVQQHSDFMTIGTVDSKTSRLKIIVEKGIRTQHKPDSNLDFQDEQQSLSHSPNLDFQF</sequence>
<dbReference type="InterPro" id="IPR050726">
    <property type="entry name" value="mGluR"/>
</dbReference>
<dbReference type="Proteomes" id="UP000290572">
    <property type="component" value="Unassembled WGS sequence"/>
</dbReference>
<feature type="region of interest" description="Disordered" evidence="7">
    <location>
        <begin position="130"/>
        <end position="154"/>
    </location>
</feature>
<dbReference type="GO" id="GO:0004930">
    <property type="term" value="F:G protein-coupled receptor activity"/>
    <property type="evidence" value="ECO:0007669"/>
    <property type="project" value="InterPro"/>
</dbReference>
<dbReference type="PRINTS" id="PR00248">
    <property type="entry name" value="GPCRMGR"/>
</dbReference>
<evidence type="ECO:0000256" key="4">
    <source>
        <dbReference type="ARBA" id="ARBA00023136"/>
    </source>
</evidence>
<evidence type="ECO:0000256" key="5">
    <source>
        <dbReference type="ARBA" id="ARBA00023170"/>
    </source>
</evidence>
<evidence type="ECO:0000256" key="2">
    <source>
        <dbReference type="ARBA" id="ARBA00022692"/>
    </source>
</evidence>
<keyword evidence="5 9" id="KW-0675">Receptor</keyword>
<keyword evidence="3" id="KW-1133">Transmembrane helix</keyword>
<organism evidence="9 10">
    <name type="scientific">Labeo rohita</name>
    <name type="common">Indian major carp</name>
    <name type="synonym">Cyprinus rohita</name>
    <dbReference type="NCBI Taxonomy" id="84645"/>
    <lineage>
        <taxon>Eukaryota</taxon>
        <taxon>Metazoa</taxon>
        <taxon>Chordata</taxon>
        <taxon>Craniata</taxon>
        <taxon>Vertebrata</taxon>
        <taxon>Euteleostomi</taxon>
        <taxon>Actinopterygii</taxon>
        <taxon>Neopterygii</taxon>
        <taxon>Teleostei</taxon>
        <taxon>Ostariophysi</taxon>
        <taxon>Cypriniformes</taxon>
        <taxon>Cyprinidae</taxon>
        <taxon>Labeoninae</taxon>
        <taxon>Labeonini</taxon>
        <taxon>Labeo</taxon>
    </lineage>
</organism>
<dbReference type="EMBL" id="QBIY01013467">
    <property type="protein sequence ID" value="RXN03873.1"/>
    <property type="molecule type" value="Genomic_DNA"/>
</dbReference>
<evidence type="ECO:0000256" key="3">
    <source>
        <dbReference type="ARBA" id="ARBA00022989"/>
    </source>
</evidence>
<evidence type="ECO:0000256" key="1">
    <source>
        <dbReference type="ARBA" id="ARBA00004141"/>
    </source>
</evidence>
<proteinExistence type="predicted"/>
<dbReference type="InterPro" id="IPR028082">
    <property type="entry name" value="Peripla_BP_I"/>
</dbReference>
<dbReference type="InterPro" id="IPR001828">
    <property type="entry name" value="ANF_lig-bd_rcpt"/>
</dbReference>
<accession>A0A498L941</accession>
<gene>
    <name evidence="9" type="ORF">ROHU_013168</name>
</gene>
<protein>
    <submittedName>
        <fullName evidence="9">Metabotropic glutamate receptor 8-like protein</fullName>
    </submittedName>
</protein>
<keyword evidence="6" id="KW-0325">Glycoprotein</keyword>
<evidence type="ECO:0000259" key="8">
    <source>
        <dbReference type="Pfam" id="PF01094"/>
    </source>
</evidence>
<dbReference type="SUPFAM" id="SSF53822">
    <property type="entry name" value="Periplasmic binding protein-like I"/>
    <property type="match status" value="1"/>
</dbReference>
<dbReference type="Pfam" id="PF01094">
    <property type="entry name" value="ANF_receptor"/>
    <property type="match status" value="1"/>
</dbReference>